<reference evidence="1 2" key="1">
    <citation type="journal article" date="2010" name="PLoS Genet.">
        <title>Analysis of the Legionella longbeachae genome and transcriptome uncovers unique strategies to cause Legionnaires' disease.</title>
        <authorList>
            <person name="Cazalet C."/>
            <person name="Gomez-Valero L."/>
            <person name="Rusniok C."/>
            <person name="Lomma M."/>
            <person name="Dervins-Ravault D."/>
            <person name="Newton H."/>
            <person name="Sansom F."/>
            <person name="Jarraud S."/>
            <person name="Zidane N."/>
            <person name="Ma L."/>
            <person name="Bouchier C."/>
            <person name="Etienne J."/>
            <person name="Hartland E."/>
            <person name="Buchrieser C."/>
        </authorList>
    </citation>
    <scope>NUCLEOTIDE SEQUENCE [LARGE SCALE GENOMIC DNA]</scope>
    <source>
        <strain evidence="1 2">NSW150</strain>
    </source>
</reference>
<accession>D3HJM7</accession>
<name>D3HJM7_LEGLN</name>
<dbReference type="HOGENOM" id="CLU_1208575_0_0_6"/>
<organism evidence="1 2">
    <name type="scientific">Legionella longbeachae serogroup 1 (strain NSW150)</name>
    <dbReference type="NCBI Taxonomy" id="661367"/>
    <lineage>
        <taxon>Bacteria</taxon>
        <taxon>Pseudomonadati</taxon>
        <taxon>Pseudomonadota</taxon>
        <taxon>Gammaproteobacteria</taxon>
        <taxon>Legionellales</taxon>
        <taxon>Legionellaceae</taxon>
        <taxon>Legionella</taxon>
    </lineage>
</organism>
<dbReference type="OrthoDB" id="5644797at2"/>
<dbReference type="GeneID" id="40926426"/>
<dbReference type="eggNOG" id="ENOG5031ETU">
    <property type="taxonomic scope" value="Bacteria"/>
</dbReference>
<dbReference type="KEGG" id="llo:LLO_2219"/>
<evidence type="ECO:0000313" key="1">
    <source>
        <dbReference type="EMBL" id="CBJ12623.1"/>
    </source>
</evidence>
<sequence length="229" mass="25645">MKITGTIKMIQTPGRTDRFVTKQLPNDYFLALEITDIDGNPISTLASVFNTLKPNFPSIQVNNEEVGDLFETYKLPAGMTDVCHLSLAYFGDFRIGRNTDNDLDQQKVDTAYEELNGQKISFEIDGSPFQIVSTSKEFNKINTEAHLAFAPVVGMGRDSIVNLLPCKKTQEMLSHKLSCVFGEGFKIWNSQKKEIPFHVTIAQTDKLNLKLAARQNNLETVEVTHSLAL</sequence>
<protein>
    <submittedName>
        <fullName evidence="1">Uncharacterized protein</fullName>
    </submittedName>
</protein>
<dbReference type="EMBL" id="FN650140">
    <property type="protein sequence ID" value="CBJ12623.1"/>
    <property type="molecule type" value="Genomic_DNA"/>
</dbReference>
<dbReference type="STRING" id="661367.LLO_2219"/>
<evidence type="ECO:0000313" key="2">
    <source>
        <dbReference type="Proteomes" id="UP000001060"/>
    </source>
</evidence>
<dbReference type="RefSeq" id="WP_003636340.1">
    <property type="nucleotide sequence ID" value="NC_013861.1"/>
</dbReference>
<gene>
    <name evidence="1" type="ordered locus">LLO_2219</name>
</gene>
<dbReference type="Proteomes" id="UP000001060">
    <property type="component" value="Chromosome"/>
</dbReference>
<keyword evidence="2" id="KW-1185">Reference proteome</keyword>
<dbReference type="AlphaFoldDB" id="D3HJM7"/>
<proteinExistence type="predicted"/>